<sequence length="342" mass="38435">MEASGGDQTVLNAINSRGIQVLIKLKFNIILAQYYNLTLSKCFEINFKKHPEKVALISGDRKWTFKEVEQFSNQVANYFSSERLKAGDEVALFMPSIPENTMIFLGLSKIGVKVALINENLRMDPLIHSITCVNAKAVIFDAEFENAISDAYSSLKQKKQLSFYCYGELKDTTIAASSLSEKMKEHRTDCAIAKHNGNFTDVICYIYTSGTTGLPKAAIIRNSRFVIAAKMKNIVLDLKSNDITYNALPLYHTIGAVFGVGASFVCGQTVVISRKFSASRFWEECYKYNCTVAGYIGEVCRYLLAQPDKPTDKLHKVRKLCGVGLRPTIWKEFVERFNIDSR</sequence>
<evidence type="ECO:0000256" key="7">
    <source>
        <dbReference type="ARBA" id="ARBA00048666"/>
    </source>
</evidence>
<dbReference type="PANTHER" id="PTHR43107:SF15">
    <property type="entry name" value="FATTY ACID TRANSPORT PROTEIN 3, ISOFORM A"/>
    <property type="match status" value="1"/>
</dbReference>
<evidence type="ECO:0000256" key="4">
    <source>
        <dbReference type="ARBA" id="ARBA00022840"/>
    </source>
</evidence>
<evidence type="ECO:0000259" key="8">
    <source>
        <dbReference type="Pfam" id="PF00501"/>
    </source>
</evidence>
<evidence type="ECO:0000313" key="10">
    <source>
        <dbReference type="EMBL" id="RWS13169.1"/>
    </source>
</evidence>
<dbReference type="STRING" id="1965070.A0A3S3P6E9"/>
<dbReference type="EMBL" id="NCKU01001075">
    <property type="protein sequence ID" value="RWS13169.1"/>
    <property type="molecule type" value="Genomic_DNA"/>
</dbReference>
<dbReference type="InterPro" id="IPR000873">
    <property type="entry name" value="AMP-dep_synth/lig_dom"/>
</dbReference>
<protein>
    <recommendedName>
        <fullName evidence="6">Long-chain-fatty-acid--CoA ligase</fullName>
    </recommendedName>
</protein>
<comment type="caution">
    <text evidence="9">The sequence shown here is derived from an EMBL/GenBank/DDBJ whole genome shotgun (WGS) entry which is preliminary data.</text>
</comment>
<dbReference type="InterPro" id="IPR020845">
    <property type="entry name" value="AMP-binding_CS"/>
</dbReference>
<dbReference type="SUPFAM" id="SSF56801">
    <property type="entry name" value="Acetyl-CoA synthetase-like"/>
    <property type="match status" value="1"/>
</dbReference>
<comment type="similarity">
    <text evidence="1">Belongs to the ATP-dependent AMP-binding enzyme family.</text>
</comment>
<keyword evidence="4" id="KW-0067">ATP-binding</keyword>
<keyword evidence="11" id="KW-1185">Reference proteome</keyword>
<dbReference type="GO" id="GO:0005789">
    <property type="term" value="C:endoplasmic reticulum membrane"/>
    <property type="evidence" value="ECO:0007669"/>
    <property type="project" value="TreeGrafter"/>
</dbReference>
<proteinExistence type="inferred from homology"/>
<dbReference type="OrthoDB" id="6408524at2759"/>
<keyword evidence="2" id="KW-0436">Ligase</keyword>
<feature type="domain" description="AMP-dependent synthetase/ligase" evidence="8">
    <location>
        <begin position="43"/>
        <end position="338"/>
    </location>
</feature>
<evidence type="ECO:0000313" key="11">
    <source>
        <dbReference type="Proteomes" id="UP000285301"/>
    </source>
</evidence>
<keyword evidence="3" id="KW-0547">Nucleotide-binding</keyword>
<reference evidence="9" key="2">
    <citation type="submission" date="2018-11" db="EMBL/GenBank/DDBJ databases">
        <title>Trombidioid mite genomics.</title>
        <authorList>
            <person name="Dong X."/>
        </authorList>
    </citation>
    <scope>NUCLEOTIDE SEQUENCE</scope>
    <source>
        <strain evidence="9">UoL-WK</strain>
    </source>
</reference>
<organism evidence="9 11">
    <name type="scientific">Dinothrombium tinctorium</name>
    <dbReference type="NCBI Taxonomy" id="1965070"/>
    <lineage>
        <taxon>Eukaryota</taxon>
        <taxon>Metazoa</taxon>
        <taxon>Ecdysozoa</taxon>
        <taxon>Arthropoda</taxon>
        <taxon>Chelicerata</taxon>
        <taxon>Arachnida</taxon>
        <taxon>Acari</taxon>
        <taxon>Acariformes</taxon>
        <taxon>Trombidiformes</taxon>
        <taxon>Prostigmata</taxon>
        <taxon>Anystina</taxon>
        <taxon>Parasitengona</taxon>
        <taxon>Trombidioidea</taxon>
        <taxon>Trombidiidae</taxon>
        <taxon>Dinothrombium</taxon>
    </lineage>
</organism>
<dbReference type="GO" id="GO:0005524">
    <property type="term" value="F:ATP binding"/>
    <property type="evidence" value="ECO:0007669"/>
    <property type="project" value="UniProtKB-KW"/>
</dbReference>
<dbReference type="InterPro" id="IPR042099">
    <property type="entry name" value="ANL_N_sf"/>
</dbReference>
<evidence type="ECO:0000256" key="6">
    <source>
        <dbReference type="ARBA" id="ARBA00041297"/>
    </source>
</evidence>
<dbReference type="Pfam" id="PF00501">
    <property type="entry name" value="AMP-binding"/>
    <property type="match status" value="1"/>
</dbReference>
<dbReference type="Proteomes" id="UP000285301">
    <property type="component" value="Unassembled WGS sequence"/>
</dbReference>
<name>A0A3S3P6E9_9ACAR</name>
<dbReference type="GO" id="GO:0005324">
    <property type="term" value="F:long-chain fatty acid transmembrane transporter activity"/>
    <property type="evidence" value="ECO:0007669"/>
    <property type="project" value="TreeGrafter"/>
</dbReference>
<evidence type="ECO:0000256" key="1">
    <source>
        <dbReference type="ARBA" id="ARBA00006432"/>
    </source>
</evidence>
<evidence type="ECO:0000256" key="2">
    <source>
        <dbReference type="ARBA" id="ARBA00022598"/>
    </source>
</evidence>
<dbReference type="GO" id="GO:0005886">
    <property type="term" value="C:plasma membrane"/>
    <property type="evidence" value="ECO:0007669"/>
    <property type="project" value="TreeGrafter"/>
</dbReference>
<dbReference type="EMBL" id="NCKU01001076">
    <property type="protein sequence ID" value="RWS13166.1"/>
    <property type="molecule type" value="Genomic_DNA"/>
</dbReference>
<evidence type="ECO:0000256" key="5">
    <source>
        <dbReference type="ARBA" id="ARBA00036527"/>
    </source>
</evidence>
<dbReference type="GO" id="GO:0004467">
    <property type="term" value="F:long-chain fatty acid-CoA ligase activity"/>
    <property type="evidence" value="ECO:0007669"/>
    <property type="project" value="TreeGrafter"/>
</dbReference>
<evidence type="ECO:0000256" key="3">
    <source>
        <dbReference type="ARBA" id="ARBA00022741"/>
    </source>
</evidence>
<dbReference type="Gene3D" id="3.40.50.12780">
    <property type="entry name" value="N-terminal domain of ligase-like"/>
    <property type="match status" value="1"/>
</dbReference>
<evidence type="ECO:0000313" key="9">
    <source>
        <dbReference type="EMBL" id="RWS13166.1"/>
    </source>
</evidence>
<gene>
    <name evidence="9" type="ORF">B4U79_00518</name>
    <name evidence="10" type="ORF">B4U79_12077</name>
</gene>
<dbReference type="AlphaFoldDB" id="A0A3S3P6E9"/>
<accession>A0A3S3P6E9</accession>
<comment type="catalytic activity">
    <reaction evidence="7">
        <text>tetracosanoate + ATP + CoA = tetracosanoyl-CoA + AMP + diphosphate</text>
        <dbReference type="Rhea" id="RHEA:33639"/>
        <dbReference type="ChEBI" id="CHEBI:30616"/>
        <dbReference type="ChEBI" id="CHEBI:31014"/>
        <dbReference type="ChEBI" id="CHEBI:33019"/>
        <dbReference type="ChEBI" id="CHEBI:57287"/>
        <dbReference type="ChEBI" id="CHEBI:65052"/>
        <dbReference type="ChEBI" id="CHEBI:456215"/>
    </reaction>
    <physiologicalReaction direction="left-to-right" evidence="7">
        <dbReference type="Rhea" id="RHEA:33640"/>
    </physiologicalReaction>
</comment>
<dbReference type="GO" id="GO:0044539">
    <property type="term" value="P:long-chain fatty acid import into cell"/>
    <property type="evidence" value="ECO:0007669"/>
    <property type="project" value="TreeGrafter"/>
</dbReference>
<dbReference type="PROSITE" id="PS00455">
    <property type="entry name" value="AMP_BINDING"/>
    <property type="match status" value="1"/>
</dbReference>
<comment type="catalytic activity">
    <reaction evidence="5">
        <text>a very long-chain fatty acid + ATP + CoA = a very long-chain fatty acyl-CoA + AMP + diphosphate</text>
        <dbReference type="Rhea" id="RHEA:54536"/>
        <dbReference type="ChEBI" id="CHEBI:30616"/>
        <dbReference type="ChEBI" id="CHEBI:33019"/>
        <dbReference type="ChEBI" id="CHEBI:57287"/>
        <dbReference type="ChEBI" id="CHEBI:58950"/>
        <dbReference type="ChEBI" id="CHEBI:138261"/>
        <dbReference type="ChEBI" id="CHEBI:456215"/>
    </reaction>
    <physiologicalReaction direction="left-to-right" evidence="5">
        <dbReference type="Rhea" id="RHEA:54537"/>
    </physiologicalReaction>
</comment>
<dbReference type="PANTHER" id="PTHR43107">
    <property type="entry name" value="LONG-CHAIN FATTY ACID TRANSPORT PROTEIN"/>
    <property type="match status" value="1"/>
</dbReference>
<reference evidence="9 11" key="1">
    <citation type="journal article" date="2018" name="Gigascience">
        <title>Genomes of trombidid mites reveal novel predicted allergens and laterally-transferred genes associated with secondary metabolism.</title>
        <authorList>
            <person name="Dong X."/>
            <person name="Chaisiri K."/>
            <person name="Xia D."/>
            <person name="Armstrong S.D."/>
            <person name="Fang Y."/>
            <person name="Donnelly M.J."/>
            <person name="Kadowaki T."/>
            <person name="McGarry J.W."/>
            <person name="Darby A.C."/>
            <person name="Makepeace B.L."/>
        </authorList>
    </citation>
    <scope>NUCLEOTIDE SEQUENCE [LARGE SCALE GENOMIC DNA]</scope>
    <source>
        <strain evidence="9">UoL-WK</strain>
    </source>
</reference>